<reference evidence="2" key="1">
    <citation type="journal article" date="2022" name="Int. J. Mol. Sci.">
        <title>Draft Genome of Tanacetum Coccineum: Genomic Comparison of Closely Related Tanacetum-Family Plants.</title>
        <authorList>
            <person name="Yamashiro T."/>
            <person name="Shiraishi A."/>
            <person name="Nakayama K."/>
            <person name="Satake H."/>
        </authorList>
    </citation>
    <scope>NUCLEOTIDE SEQUENCE</scope>
</reference>
<keyword evidence="3" id="KW-1185">Reference proteome</keyword>
<comment type="caution">
    <text evidence="2">The sequence shown here is derived from an EMBL/GenBank/DDBJ whole genome shotgun (WGS) entry which is preliminary data.</text>
</comment>
<evidence type="ECO:0000313" key="2">
    <source>
        <dbReference type="EMBL" id="GJT99946.1"/>
    </source>
</evidence>
<feature type="compositionally biased region" description="Basic and acidic residues" evidence="1">
    <location>
        <begin position="141"/>
        <end position="153"/>
    </location>
</feature>
<accession>A0ABQ5IIB7</accession>
<dbReference type="Proteomes" id="UP001151760">
    <property type="component" value="Unassembled WGS sequence"/>
</dbReference>
<gene>
    <name evidence="2" type="ORF">Tco_1110285</name>
</gene>
<sequence length="181" mass="20225">MDNRGRGRIVLSVVIEYFEKETGSNRGYDSILSKWKNRVRPRICAFCAIFDNVQRRNESGSCDLTVYQKACVEYVVEYDHDFSFEPCCQIFKDHSAWKQVEMPLFYSKGNPCSKKAKTSKTTSGSMQGGLNLNEEADGYGEEVRELRPIGQDRAKKKASSSSCSEASSTVGGGLVDMVADK</sequence>
<feature type="region of interest" description="Disordered" evidence="1">
    <location>
        <begin position="141"/>
        <end position="181"/>
    </location>
</feature>
<evidence type="ECO:0000256" key="1">
    <source>
        <dbReference type="SAM" id="MobiDB-lite"/>
    </source>
</evidence>
<organism evidence="2 3">
    <name type="scientific">Tanacetum coccineum</name>
    <dbReference type="NCBI Taxonomy" id="301880"/>
    <lineage>
        <taxon>Eukaryota</taxon>
        <taxon>Viridiplantae</taxon>
        <taxon>Streptophyta</taxon>
        <taxon>Embryophyta</taxon>
        <taxon>Tracheophyta</taxon>
        <taxon>Spermatophyta</taxon>
        <taxon>Magnoliopsida</taxon>
        <taxon>eudicotyledons</taxon>
        <taxon>Gunneridae</taxon>
        <taxon>Pentapetalae</taxon>
        <taxon>asterids</taxon>
        <taxon>campanulids</taxon>
        <taxon>Asterales</taxon>
        <taxon>Asteraceae</taxon>
        <taxon>Asteroideae</taxon>
        <taxon>Anthemideae</taxon>
        <taxon>Anthemidinae</taxon>
        <taxon>Tanacetum</taxon>
    </lineage>
</organism>
<protein>
    <recommendedName>
        <fullName evidence="4">No apical meristem-associated C-terminal domain-containing protein</fullName>
    </recommendedName>
</protein>
<feature type="compositionally biased region" description="Low complexity" evidence="1">
    <location>
        <begin position="159"/>
        <end position="168"/>
    </location>
</feature>
<dbReference type="PANTHER" id="PTHR45023:SF13">
    <property type="entry name" value="PUTATIVE-RELATED"/>
    <property type="match status" value="1"/>
</dbReference>
<evidence type="ECO:0008006" key="4">
    <source>
        <dbReference type="Google" id="ProtNLM"/>
    </source>
</evidence>
<proteinExistence type="predicted"/>
<dbReference type="EMBL" id="BQNB010020816">
    <property type="protein sequence ID" value="GJT99946.1"/>
    <property type="molecule type" value="Genomic_DNA"/>
</dbReference>
<name>A0ABQ5IIB7_9ASTR</name>
<reference evidence="2" key="2">
    <citation type="submission" date="2022-01" db="EMBL/GenBank/DDBJ databases">
        <authorList>
            <person name="Yamashiro T."/>
            <person name="Shiraishi A."/>
            <person name="Satake H."/>
            <person name="Nakayama K."/>
        </authorList>
    </citation>
    <scope>NUCLEOTIDE SEQUENCE</scope>
</reference>
<dbReference type="PANTHER" id="PTHR45023">
    <property type="match status" value="1"/>
</dbReference>
<evidence type="ECO:0000313" key="3">
    <source>
        <dbReference type="Proteomes" id="UP001151760"/>
    </source>
</evidence>